<organism evidence="1">
    <name type="scientific">Iconisemion striatum</name>
    <dbReference type="NCBI Taxonomy" id="60296"/>
    <lineage>
        <taxon>Eukaryota</taxon>
        <taxon>Metazoa</taxon>
        <taxon>Chordata</taxon>
        <taxon>Craniata</taxon>
        <taxon>Vertebrata</taxon>
        <taxon>Euteleostomi</taxon>
        <taxon>Actinopterygii</taxon>
        <taxon>Neopterygii</taxon>
        <taxon>Teleostei</taxon>
        <taxon>Neoteleostei</taxon>
        <taxon>Acanthomorphata</taxon>
        <taxon>Ovalentaria</taxon>
        <taxon>Atherinomorphae</taxon>
        <taxon>Cyprinodontiformes</taxon>
        <taxon>Nothobranchiidae</taxon>
        <taxon>Iconisemion</taxon>
    </lineage>
</organism>
<gene>
    <name evidence="1" type="primary">Nfu_g_1_024864</name>
</gene>
<feature type="non-terminal residue" evidence="1">
    <location>
        <position position="1"/>
    </location>
</feature>
<evidence type="ECO:0000313" key="1">
    <source>
        <dbReference type="EMBL" id="SBP12005.1"/>
    </source>
</evidence>
<dbReference type="EMBL" id="HADW01010605">
    <property type="protein sequence ID" value="SBP12005.1"/>
    <property type="molecule type" value="Transcribed_RNA"/>
</dbReference>
<dbReference type="AlphaFoldDB" id="A0A1A7X273"/>
<sequence>SPWQRPEKRGQHLGVLVRFRDYQRASSGLSGLVELGLQWLRLVMPGDHGPPPHQLMGSY</sequence>
<protein>
    <submittedName>
        <fullName evidence="1">Uncharacterized protein</fullName>
    </submittedName>
</protein>
<accession>A0A1A7X273</accession>
<proteinExistence type="predicted"/>
<name>A0A1A7X273_9TELE</name>
<reference evidence="1" key="2">
    <citation type="submission" date="2016-06" db="EMBL/GenBank/DDBJ databases">
        <title>The genome of a short-lived fish provides insights into sex chromosome evolution and the genetic control of aging.</title>
        <authorList>
            <person name="Reichwald K."/>
            <person name="Felder M."/>
            <person name="Petzold A."/>
            <person name="Koch P."/>
            <person name="Groth M."/>
            <person name="Platzer M."/>
        </authorList>
    </citation>
    <scope>NUCLEOTIDE SEQUENCE</scope>
    <source>
        <tissue evidence="1">Brain</tissue>
    </source>
</reference>
<reference evidence="1" key="1">
    <citation type="submission" date="2016-05" db="EMBL/GenBank/DDBJ databases">
        <authorList>
            <person name="Lavstsen T."/>
            <person name="Jespersen J.S."/>
        </authorList>
    </citation>
    <scope>NUCLEOTIDE SEQUENCE</scope>
    <source>
        <tissue evidence="1">Brain</tissue>
    </source>
</reference>